<reference evidence="1 2" key="1">
    <citation type="submission" date="2024-04" db="EMBL/GenBank/DDBJ databases">
        <title>Tritrichomonas musculus Genome.</title>
        <authorList>
            <person name="Alves-Ferreira E."/>
            <person name="Grigg M."/>
            <person name="Lorenzi H."/>
            <person name="Galac M."/>
        </authorList>
    </citation>
    <scope>NUCLEOTIDE SEQUENCE [LARGE SCALE GENOMIC DNA]</scope>
    <source>
        <strain evidence="1 2">EAF2021</strain>
    </source>
</reference>
<protein>
    <recommendedName>
        <fullName evidence="3">DUF3447 domain-containing protein</fullName>
    </recommendedName>
</protein>
<dbReference type="PANTHER" id="PTHR24159:SF5">
    <property type="entry name" value="ANK_REP_REGION DOMAIN-CONTAINING PROTEIN"/>
    <property type="match status" value="1"/>
</dbReference>
<name>A0ABR2JVI2_9EUKA</name>
<dbReference type="EMBL" id="JAPFFF010000009">
    <property type="protein sequence ID" value="KAK8882884.1"/>
    <property type="molecule type" value="Genomic_DNA"/>
</dbReference>
<dbReference type="InterPro" id="IPR036770">
    <property type="entry name" value="Ankyrin_rpt-contain_sf"/>
</dbReference>
<dbReference type="SUPFAM" id="SSF48403">
    <property type="entry name" value="Ankyrin repeat"/>
    <property type="match status" value="1"/>
</dbReference>
<dbReference type="Proteomes" id="UP001470230">
    <property type="component" value="Unassembled WGS sequence"/>
</dbReference>
<comment type="caution">
    <text evidence="1">The sequence shown here is derived from an EMBL/GenBank/DDBJ whole genome shotgun (WGS) entry which is preliminary data.</text>
</comment>
<sequence length="355" mass="42477">MDLFQYFDDLKDIQNILLDYIDDLGDSEDICQNLIQITNNFNFSIGISQFKIFIYILSAISANHHRDSTFFSKIYKIINYFRDDIQKYFTSSEIFDFFKENKPIILYLIDEKIITLDDQLLKIMKNDPYFFSPESSIDNQEYFEEKRRIGENDSYICSLIRQDSIVEFVVYVNQTNLSLSKTLKKSIFETNSFLMNKETTIFEYSAFFGSIQIFNYLLLNKVTPTPSLWMYAIHSNNPEMIYAIERLQIKPEDPSYEECLIESIKCHHNDIANYIKNNLMNEDDLEFKANYVFDNNFNKHCYCYYNFSLLDLNAIDHKFNFFYWCEFGFFNLVKFYVENKKVDLYETVILNSKIE</sequence>
<proteinExistence type="predicted"/>
<keyword evidence="2" id="KW-1185">Reference proteome</keyword>
<evidence type="ECO:0000313" key="2">
    <source>
        <dbReference type="Proteomes" id="UP001470230"/>
    </source>
</evidence>
<evidence type="ECO:0008006" key="3">
    <source>
        <dbReference type="Google" id="ProtNLM"/>
    </source>
</evidence>
<gene>
    <name evidence="1" type="ORF">M9Y10_045528</name>
</gene>
<dbReference type="PANTHER" id="PTHR24159">
    <property type="match status" value="1"/>
</dbReference>
<evidence type="ECO:0000313" key="1">
    <source>
        <dbReference type="EMBL" id="KAK8882884.1"/>
    </source>
</evidence>
<accession>A0ABR2JVI2</accession>
<organism evidence="1 2">
    <name type="scientific">Tritrichomonas musculus</name>
    <dbReference type="NCBI Taxonomy" id="1915356"/>
    <lineage>
        <taxon>Eukaryota</taxon>
        <taxon>Metamonada</taxon>
        <taxon>Parabasalia</taxon>
        <taxon>Tritrichomonadida</taxon>
        <taxon>Tritrichomonadidae</taxon>
        <taxon>Tritrichomonas</taxon>
    </lineage>
</organism>